<dbReference type="InterPro" id="IPR036282">
    <property type="entry name" value="Glutathione-S-Trfase_C_sf"/>
</dbReference>
<dbReference type="GO" id="GO:0016034">
    <property type="term" value="F:maleylacetoacetate isomerase activity"/>
    <property type="evidence" value="ECO:0007669"/>
    <property type="project" value="TreeGrafter"/>
</dbReference>
<gene>
    <name evidence="3" type="ORF">J5837_05850</name>
</gene>
<dbReference type="RefSeq" id="WP_210535757.1">
    <property type="nucleotide sequence ID" value="NZ_JAGKTC010000001.1"/>
</dbReference>
<evidence type="ECO:0000313" key="3">
    <source>
        <dbReference type="EMBL" id="MBP3983948.1"/>
    </source>
</evidence>
<dbReference type="AlphaFoldDB" id="A0A940X0S4"/>
<feature type="domain" description="GST N-terminal" evidence="1">
    <location>
        <begin position="3"/>
        <end position="81"/>
    </location>
</feature>
<dbReference type="Gene3D" id="3.40.30.10">
    <property type="entry name" value="Glutaredoxin"/>
    <property type="match status" value="1"/>
</dbReference>
<dbReference type="InterPro" id="IPR004045">
    <property type="entry name" value="Glutathione_S-Trfase_N"/>
</dbReference>
<dbReference type="GO" id="GO:0004364">
    <property type="term" value="F:glutathione transferase activity"/>
    <property type="evidence" value="ECO:0007669"/>
    <property type="project" value="TreeGrafter"/>
</dbReference>
<evidence type="ECO:0000259" key="2">
    <source>
        <dbReference type="PROSITE" id="PS50405"/>
    </source>
</evidence>
<accession>A0A940X0S4</accession>
<dbReference type="SFLD" id="SFLDG00358">
    <property type="entry name" value="Main_(cytGST)"/>
    <property type="match status" value="1"/>
</dbReference>
<comment type="caution">
    <text evidence="3">The sequence shown here is derived from an EMBL/GenBank/DDBJ whole genome shotgun (WGS) entry which is preliminary data.</text>
</comment>
<reference evidence="3" key="1">
    <citation type="journal article" date="2016" name="Int. J. Syst. Evol. Microbiol.">
        <title>Pseudoxanthomonas helianthi sp. nov., isolated from roots of Jerusalem artichoke (Helianthus tuberosus).</title>
        <authorList>
            <person name="Kittiwongwattana C."/>
            <person name="Thawai C."/>
        </authorList>
    </citation>
    <scope>NUCLEOTIDE SEQUENCE</scope>
    <source>
        <strain evidence="3">110414</strain>
    </source>
</reference>
<feature type="domain" description="GST C-terminal" evidence="2">
    <location>
        <begin position="86"/>
        <end position="218"/>
    </location>
</feature>
<dbReference type="InterPro" id="IPR010987">
    <property type="entry name" value="Glutathione-S-Trfase_C-like"/>
</dbReference>
<dbReference type="InterPro" id="IPR040079">
    <property type="entry name" value="Glutathione_S-Trfase"/>
</dbReference>
<organism evidence="3 4">
    <name type="scientific">Pseudoxanthomonas helianthi</name>
    <dbReference type="NCBI Taxonomy" id="1453541"/>
    <lineage>
        <taxon>Bacteria</taxon>
        <taxon>Pseudomonadati</taxon>
        <taxon>Pseudomonadota</taxon>
        <taxon>Gammaproteobacteria</taxon>
        <taxon>Lysobacterales</taxon>
        <taxon>Lysobacteraceae</taxon>
        <taxon>Pseudoxanthomonas</taxon>
    </lineage>
</organism>
<dbReference type="EMBL" id="JAGKTC010000001">
    <property type="protein sequence ID" value="MBP3983948.1"/>
    <property type="molecule type" value="Genomic_DNA"/>
</dbReference>
<dbReference type="GO" id="GO:0006749">
    <property type="term" value="P:glutathione metabolic process"/>
    <property type="evidence" value="ECO:0007669"/>
    <property type="project" value="TreeGrafter"/>
</dbReference>
<dbReference type="PROSITE" id="PS50405">
    <property type="entry name" value="GST_CTER"/>
    <property type="match status" value="1"/>
</dbReference>
<dbReference type="SUPFAM" id="SSF47616">
    <property type="entry name" value="GST C-terminal domain-like"/>
    <property type="match status" value="1"/>
</dbReference>
<dbReference type="Pfam" id="PF13417">
    <property type="entry name" value="GST_N_3"/>
    <property type="match status" value="1"/>
</dbReference>
<reference evidence="3" key="2">
    <citation type="submission" date="2021-03" db="EMBL/GenBank/DDBJ databases">
        <authorList>
            <person name="Cao W."/>
        </authorList>
    </citation>
    <scope>NUCLEOTIDE SEQUENCE</scope>
    <source>
        <strain evidence="3">110414</strain>
    </source>
</reference>
<dbReference type="SUPFAM" id="SSF52833">
    <property type="entry name" value="Thioredoxin-like"/>
    <property type="match status" value="1"/>
</dbReference>
<dbReference type="InterPro" id="IPR036249">
    <property type="entry name" value="Thioredoxin-like_sf"/>
</dbReference>
<dbReference type="CDD" id="cd00570">
    <property type="entry name" value="GST_N_family"/>
    <property type="match status" value="1"/>
</dbReference>
<dbReference type="Gene3D" id="1.20.1050.10">
    <property type="match status" value="1"/>
</dbReference>
<evidence type="ECO:0000259" key="1">
    <source>
        <dbReference type="PROSITE" id="PS50404"/>
    </source>
</evidence>
<evidence type="ECO:0000313" key="4">
    <source>
        <dbReference type="Proteomes" id="UP000673447"/>
    </source>
</evidence>
<dbReference type="GO" id="GO:0006559">
    <property type="term" value="P:L-phenylalanine catabolic process"/>
    <property type="evidence" value="ECO:0007669"/>
    <property type="project" value="TreeGrafter"/>
</dbReference>
<dbReference type="PANTHER" id="PTHR42673">
    <property type="entry name" value="MALEYLACETOACETATE ISOMERASE"/>
    <property type="match status" value="1"/>
</dbReference>
<protein>
    <submittedName>
        <fullName evidence="3">Glutathione S-transferase family protein</fullName>
    </submittedName>
</protein>
<dbReference type="PANTHER" id="PTHR42673:SF21">
    <property type="entry name" value="GLUTATHIONE S-TRANSFERASE YFCF"/>
    <property type="match status" value="1"/>
</dbReference>
<dbReference type="SFLD" id="SFLDS00019">
    <property type="entry name" value="Glutathione_Transferase_(cytos"/>
    <property type="match status" value="1"/>
</dbReference>
<dbReference type="PROSITE" id="PS50404">
    <property type="entry name" value="GST_NTER"/>
    <property type="match status" value="1"/>
</dbReference>
<sequence>MTASYHIIGNYLSPYVRKVLVVLETKGLAYTIDPIAPFVGNDRFGELSPLRRIPVLVEGDRVLNDSSVICQYLEERHPQPALYPADLWQRAQARWLEEYADSYLGDVVIWGMFYQKGVKRFLFGEATNDAVVQRARDEQMPIALDYLESQLPADGFLFGEFGIADIAIGSFFRNVAFVRYAVDAARWPKTAAYVERVLARPAFTRLAAFEEPMLRTPIAEQRAVLAGLGAPLAAETLGTNVARRGLMRLE</sequence>
<name>A0A940X0S4_9GAMM</name>
<proteinExistence type="predicted"/>
<dbReference type="Proteomes" id="UP000673447">
    <property type="component" value="Unassembled WGS sequence"/>
</dbReference>
<keyword evidence="4" id="KW-1185">Reference proteome</keyword>
<dbReference type="Pfam" id="PF13410">
    <property type="entry name" value="GST_C_2"/>
    <property type="match status" value="1"/>
</dbReference>
<dbReference type="CDD" id="cd00299">
    <property type="entry name" value="GST_C_family"/>
    <property type="match status" value="1"/>
</dbReference>